<evidence type="ECO:0000313" key="2">
    <source>
        <dbReference type="EMBL" id="KAF4665216.1"/>
    </source>
</evidence>
<keyword evidence="1" id="KW-0732">Signal</keyword>
<reference evidence="2 3" key="1">
    <citation type="submission" date="2020-04" db="EMBL/GenBank/DDBJ databases">
        <title>Perkinsus chesapeaki whole genome sequence.</title>
        <authorList>
            <person name="Bogema D.R."/>
        </authorList>
    </citation>
    <scope>NUCLEOTIDE SEQUENCE [LARGE SCALE GENOMIC DNA]</scope>
    <source>
        <strain evidence="2">ATCC PRA-425</strain>
    </source>
</reference>
<organism evidence="2 3">
    <name type="scientific">Perkinsus chesapeaki</name>
    <name type="common">Clam parasite</name>
    <name type="synonym">Perkinsus andrewsi</name>
    <dbReference type="NCBI Taxonomy" id="330153"/>
    <lineage>
        <taxon>Eukaryota</taxon>
        <taxon>Sar</taxon>
        <taxon>Alveolata</taxon>
        <taxon>Perkinsozoa</taxon>
        <taxon>Perkinsea</taxon>
        <taxon>Perkinsida</taxon>
        <taxon>Perkinsidae</taxon>
        <taxon>Perkinsus</taxon>
    </lineage>
</organism>
<keyword evidence="3" id="KW-1185">Reference proteome</keyword>
<evidence type="ECO:0000256" key="1">
    <source>
        <dbReference type="SAM" id="SignalP"/>
    </source>
</evidence>
<gene>
    <name evidence="2" type="ORF">FOL47_004696</name>
</gene>
<evidence type="ECO:0000313" key="3">
    <source>
        <dbReference type="Proteomes" id="UP000591131"/>
    </source>
</evidence>
<name>A0A7J6M1C5_PERCH</name>
<feature type="chain" id="PRO_5029464905" evidence="1">
    <location>
        <begin position="18"/>
        <end position="248"/>
    </location>
</feature>
<proteinExistence type="predicted"/>
<dbReference type="Proteomes" id="UP000591131">
    <property type="component" value="Unassembled WGS sequence"/>
</dbReference>
<comment type="caution">
    <text evidence="2">The sequence shown here is derived from an EMBL/GenBank/DDBJ whole genome shotgun (WGS) entry which is preliminary data.</text>
</comment>
<sequence>MLSILLLNLAGVAVTIAKETKFYCHFYQELQSVCLQKVGDELKSISKHTVHAFKSNPAEPLYTSITWPTRLSFNGRAGILGIPDDVLLPWPADHYATFRKTVVFEGPTYYDMSFKEEEDNKRFTKLMPISAHTIDRDGRSNNILGEFISDLPQPLVATVTRAENGEISTNISYTLRKGGKVNLEKVKSTDDVRVMVLKRGPIKAKAFFFRLPTKTVQYGLMVYTENKCIILYKADQIRLRGHHKLSPG</sequence>
<feature type="signal peptide" evidence="1">
    <location>
        <begin position="1"/>
        <end position="17"/>
    </location>
</feature>
<dbReference type="EMBL" id="JAAPAO010000267">
    <property type="protein sequence ID" value="KAF4665216.1"/>
    <property type="molecule type" value="Genomic_DNA"/>
</dbReference>
<dbReference type="AlphaFoldDB" id="A0A7J6M1C5"/>
<accession>A0A7J6M1C5</accession>
<protein>
    <submittedName>
        <fullName evidence="2">Uncharacterized protein</fullName>
    </submittedName>
</protein>